<organism evidence="3">
    <name type="scientific">Streptantibioticus silvisoli</name>
    <dbReference type="NCBI Taxonomy" id="2705255"/>
    <lineage>
        <taxon>Bacteria</taxon>
        <taxon>Bacillati</taxon>
        <taxon>Actinomycetota</taxon>
        <taxon>Actinomycetes</taxon>
        <taxon>Kitasatosporales</taxon>
        <taxon>Streptomycetaceae</taxon>
        <taxon>Streptantibioticus</taxon>
    </lineage>
</organism>
<dbReference type="InterPro" id="IPR001387">
    <property type="entry name" value="Cro/C1-type_HTH"/>
</dbReference>
<evidence type="ECO:0000313" key="2">
    <source>
        <dbReference type="EMBL" id="MDI5964019.1"/>
    </source>
</evidence>
<evidence type="ECO:0000259" key="1">
    <source>
        <dbReference type="PROSITE" id="PS50943"/>
    </source>
</evidence>
<reference evidence="3 4" key="1">
    <citation type="submission" date="2023-05" db="EMBL/GenBank/DDBJ databases">
        <title>Streptantibioticus silvisoli sp. nov., acidotolerant actinomycetes 1 from pine litter.</title>
        <authorList>
            <person name="Swiecimska M."/>
            <person name="Golinska P."/>
            <person name="Sangal V."/>
            <person name="Wachnowicz B."/>
            <person name="Goodfellow M."/>
        </authorList>
    </citation>
    <scope>NUCLEOTIDE SEQUENCE</scope>
    <source>
        <strain evidence="3">SL13</strain>
        <strain evidence="2 4">SL54</strain>
    </source>
</reference>
<dbReference type="CDD" id="cd00093">
    <property type="entry name" value="HTH_XRE"/>
    <property type="match status" value="1"/>
</dbReference>
<dbReference type="Proteomes" id="UP001156398">
    <property type="component" value="Unassembled WGS sequence"/>
</dbReference>
<dbReference type="EMBL" id="JAAGKO020000019">
    <property type="protein sequence ID" value="MDI5964019.1"/>
    <property type="molecule type" value="Genomic_DNA"/>
</dbReference>
<name>A0AA90K8G1_9ACTN</name>
<evidence type="ECO:0000313" key="3">
    <source>
        <dbReference type="EMBL" id="MDI5970018.1"/>
    </source>
</evidence>
<dbReference type="RefSeq" id="WP_271316664.1">
    <property type="nucleotide sequence ID" value="NZ_JAAGKO020000019.1"/>
</dbReference>
<proteinExistence type="predicted"/>
<dbReference type="AlphaFoldDB" id="A0AA90K8G1"/>
<evidence type="ECO:0000313" key="4">
    <source>
        <dbReference type="Proteomes" id="UP001156398"/>
    </source>
</evidence>
<accession>A0AA90K8G1</accession>
<dbReference type="GO" id="GO:0003677">
    <property type="term" value="F:DNA binding"/>
    <property type="evidence" value="ECO:0007669"/>
    <property type="project" value="InterPro"/>
</dbReference>
<dbReference type="EMBL" id="JABXJJ020000013">
    <property type="protein sequence ID" value="MDI5970018.1"/>
    <property type="molecule type" value="Genomic_DNA"/>
</dbReference>
<dbReference type="Pfam" id="PF13560">
    <property type="entry name" value="HTH_31"/>
    <property type="match status" value="1"/>
</dbReference>
<dbReference type="Pfam" id="PF04149">
    <property type="entry name" value="DUF397"/>
    <property type="match status" value="1"/>
</dbReference>
<dbReference type="InterPro" id="IPR010982">
    <property type="entry name" value="Lambda_DNA-bd_dom_sf"/>
</dbReference>
<dbReference type="SUPFAM" id="SSF47413">
    <property type="entry name" value="lambda repressor-like DNA-binding domains"/>
    <property type="match status" value="1"/>
</dbReference>
<gene>
    <name evidence="2" type="ORF">POF43_015060</name>
    <name evidence="3" type="ORF">POF50_011820</name>
</gene>
<sequence length="348" mass="38265">MVNIKEIDGSSNPRAFFGSEFRRLREAAGLTQAELGKLLYITGSYVGLFETGARWPKRRQDVEHMDVVLASDGHLTRVWEMATRTPYFPDYFQHQAKNEQMATKIEDFSATLVFGLLQTPDYARAVFRAGSPFLTEEEIDRRTATRMGRAKVLRTKDGTCGAQLWVIIHESVLRTPVGGPEVMRGQLLHLTQLIGTHRVVIQVLPFSAGAHALASGSVTLMELRDQPTVAYVEGPCAGQVLSDPAIVRRLRQSFDLVRAAALPPQESAALIDTLAREYRFTAFARAPRFPVPWRASSHSGPEGGNCVEVARDGGTVAVRDSKDPAGPVLTFGAAQWTAFVAFASARRP</sequence>
<feature type="domain" description="HTH cro/C1-type" evidence="1">
    <location>
        <begin position="21"/>
        <end position="54"/>
    </location>
</feature>
<dbReference type="Pfam" id="PF19054">
    <property type="entry name" value="DUF5753"/>
    <property type="match status" value="1"/>
</dbReference>
<protein>
    <submittedName>
        <fullName evidence="3">Scr1 family TA system antitoxin-like transcriptional regulator</fullName>
    </submittedName>
</protein>
<keyword evidence="4" id="KW-1185">Reference proteome</keyword>
<dbReference type="InterPro" id="IPR007278">
    <property type="entry name" value="DUF397"/>
</dbReference>
<comment type="caution">
    <text evidence="3">The sequence shown here is derived from an EMBL/GenBank/DDBJ whole genome shotgun (WGS) entry which is preliminary data.</text>
</comment>
<dbReference type="PROSITE" id="PS50943">
    <property type="entry name" value="HTH_CROC1"/>
    <property type="match status" value="1"/>
</dbReference>
<dbReference type="InterPro" id="IPR043917">
    <property type="entry name" value="DUF5753"/>
</dbReference>
<dbReference type="Gene3D" id="1.10.260.40">
    <property type="entry name" value="lambda repressor-like DNA-binding domains"/>
    <property type="match status" value="1"/>
</dbReference>